<proteinExistence type="predicted"/>
<keyword evidence="2" id="KW-0472">Membrane</keyword>
<dbReference type="EMBL" id="JACHXF010000020">
    <property type="protein sequence ID" value="MBB3099664.1"/>
    <property type="molecule type" value="Genomic_DNA"/>
</dbReference>
<feature type="region of interest" description="Disordered" evidence="1">
    <location>
        <begin position="200"/>
        <end position="244"/>
    </location>
</feature>
<dbReference type="RefSeq" id="WP_183225751.1">
    <property type="nucleotide sequence ID" value="NZ_BMPW01000010.1"/>
</dbReference>
<dbReference type="AlphaFoldDB" id="A0A7W5APK3"/>
<protein>
    <recommendedName>
        <fullName evidence="5">DUF2567 domain-containing protein</fullName>
    </recommendedName>
</protein>
<evidence type="ECO:0000313" key="4">
    <source>
        <dbReference type="Proteomes" id="UP000590749"/>
    </source>
</evidence>
<keyword evidence="4" id="KW-1185">Reference proteome</keyword>
<keyword evidence="2" id="KW-0812">Transmembrane</keyword>
<evidence type="ECO:0008006" key="5">
    <source>
        <dbReference type="Google" id="ProtNLM"/>
    </source>
</evidence>
<evidence type="ECO:0000313" key="3">
    <source>
        <dbReference type="EMBL" id="MBB3099664.1"/>
    </source>
</evidence>
<sequence>MSYAAQPPPAAEPPAAPRPATVTLAVALLWAMAVAGLTYAVGMVAVTPGVVGRFRDAAGSEAAENFISVVWLISALALVLALLVVALFAVLGIALRRGSRLARAVTLGVCGLGILGGCGTLAVLAAERSGEALPGSVGEALSEAYPEGWIVLNIAVAVAQVIGYLVVGVLLLAAPGEFFGRTAPAGTALPGFVPPSQIVAPSTGWAAPQSQPFVTGGSEPDQFSDQPAPPKSEPNPEDEYWSRP</sequence>
<name>A0A7W5APK3_9ACTN</name>
<evidence type="ECO:0000256" key="2">
    <source>
        <dbReference type="SAM" id="Phobius"/>
    </source>
</evidence>
<feature type="transmembrane region" description="Helical" evidence="2">
    <location>
        <begin position="149"/>
        <end position="173"/>
    </location>
</feature>
<reference evidence="3 4" key="1">
    <citation type="submission" date="2020-08" db="EMBL/GenBank/DDBJ databases">
        <title>Genomic Encyclopedia of Type Strains, Phase III (KMG-III): the genomes of soil and plant-associated and newly described type strains.</title>
        <authorList>
            <person name="Whitman W."/>
        </authorList>
    </citation>
    <scope>NUCLEOTIDE SEQUENCE [LARGE SCALE GENOMIC DNA]</scope>
    <source>
        <strain evidence="3 4">CECT 3287</strain>
    </source>
</reference>
<gene>
    <name evidence="3" type="ORF">FHR83_007373</name>
</gene>
<evidence type="ECO:0000256" key="1">
    <source>
        <dbReference type="SAM" id="MobiDB-lite"/>
    </source>
</evidence>
<keyword evidence="2" id="KW-1133">Transmembrane helix</keyword>
<feature type="transmembrane region" description="Helical" evidence="2">
    <location>
        <begin position="21"/>
        <end position="46"/>
    </location>
</feature>
<feature type="compositionally biased region" description="Acidic residues" evidence="1">
    <location>
        <begin position="235"/>
        <end position="244"/>
    </location>
</feature>
<comment type="caution">
    <text evidence="3">The sequence shown here is derived from an EMBL/GenBank/DDBJ whole genome shotgun (WGS) entry which is preliminary data.</text>
</comment>
<organism evidence="3 4">
    <name type="scientific">Actinoplanes campanulatus</name>
    <dbReference type="NCBI Taxonomy" id="113559"/>
    <lineage>
        <taxon>Bacteria</taxon>
        <taxon>Bacillati</taxon>
        <taxon>Actinomycetota</taxon>
        <taxon>Actinomycetes</taxon>
        <taxon>Micromonosporales</taxon>
        <taxon>Micromonosporaceae</taxon>
        <taxon>Actinoplanes</taxon>
    </lineage>
</organism>
<accession>A0A7W5APK3</accession>
<feature type="transmembrane region" description="Helical" evidence="2">
    <location>
        <begin position="105"/>
        <end position="126"/>
    </location>
</feature>
<dbReference type="Proteomes" id="UP000590749">
    <property type="component" value="Unassembled WGS sequence"/>
</dbReference>
<feature type="transmembrane region" description="Helical" evidence="2">
    <location>
        <begin position="66"/>
        <end position="93"/>
    </location>
</feature>